<organism evidence="1">
    <name type="scientific">marine sediment metagenome</name>
    <dbReference type="NCBI Taxonomy" id="412755"/>
    <lineage>
        <taxon>unclassified sequences</taxon>
        <taxon>metagenomes</taxon>
        <taxon>ecological metagenomes</taxon>
    </lineage>
</organism>
<feature type="non-terminal residue" evidence="1">
    <location>
        <position position="310"/>
    </location>
</feature>
<comment type="caution">
    <text evidence="1">The sequence shown here is derived from an EMBL/GenBank/DDBJ whole genome shotgun (WGS) entry which is preliminary data.</text>
</comment>
<protein>
    <submittedName>
        <fullName evidence="1">Uncharacterized protein</fullName>
    </submittedName>
</protein>
<name>X1AM82_9ZZZZ</name>
<proteinExistence type="predicted"/>
<dbReference type="AlphaFoldDB" id="X1AM82"/>
<accession>X1AM82</accession>
<dbReference type="EMBL" id="BART01015379">
    <property type="protein sequence ID" value="GAG83714.1"/>
    <property type="molecule type" value="Genomic_DNA"/>
</dbReference>
<evidence type="ECO:0000313" key="1">
    <source>
        <dbReference type="EMBL" id="GAG83714.1"/>
    </source>
</evidence>
<reference evidence="1" key="1">
    <citation type="journal article" date="2014" name="Front. Microbiol.">
        <title>High frequency of phylogenetically diverse reductive dehalogenase-homologous genes in deep subseafloor sedimentary metagenomes.</title>
        <authorList>
            <person name="Kawai M."/>
            <person name="Futagami T."/>
            <person name="Toyoda A."/>
            <person name="Takaki Y."/>
            <person name="Nishi S."/>
            <person name="Hori S."/>
            <person name="Arai W."/>
            <person name="Tsubouchi T."/>
            <person name="Morono Y."/>
            <person name="Uchiyama I."/>
            <person name="Ito T."/>
            <person name="Fujiyama A."/>
            <person name="Inagaki F."/>
            <person name="Takami H."/>
        </authorList>
    </citation>
    <scope>NUCLEOTIDE SEQUENCE</scope>
    <source>
        <strain evidence="1">Expedition CK06-06</strain>
    </source>
</reference>
<gene>
    <name evidence="1" type="ORF">S01H4_29880</name>
</gene>
<sequence length="310" mass="36174">PKRSIQKRRSEFDEFFKIGRTLILTNPIFHRYEYSTSDSEKVLSLDFIDCLDIEKPKYELVQGQNIQAIDNKAVNYFCVTNKRFLRYILKIIDPKGIPLMFIKDTKYVVSELFKVKNGLIIILPNFTFGQRKETELRQFLQQIIDIIPKLHEYIVPESDDIPDWVDKYILTGEKNEISTLNKLTARLNETKLAIEKSEKSLKGFNFLKGLFASEGNTLENIVEYVFKEIGFDVERPDDNRDDLIVQIDKKVAVVEIKGLTKSAAEKHAAQLQKWVSNYHAEHDYNPKGILVANTYRNKMLEDRNLEDFPN</sequence>
<feature type="non-terminal residue" evidence="1">
    <location>
        <position position="1"/>
    </location>
</feature>